<accession>A0A873WKD3</accession>
<name>A0A873WKD3_9CAUD</name>
<reference evidence="1" key="1">
    <citation type="submission" date="2020-10" db="EMBL/GenBank/DDBJ databases">
        <title>The Isolation and Genome Sequence of a Novel Cyanophage S-H9-1 from the Yellow Sea, China.</title>
        <authorList>
            <person name="Jiang T."/>
        </authorList>
    </citation>
    <scope>NUCLEOTIDE SEQUENCE</scope>
</reference>
<dbReference type="Proteomes" id="UP000663288">
    <property type="component" value="Segment"/>
</dbReference>
<proteinExistence type="predicted"/>
<protein>
    <submittedName>
        <fullName evidence="1">Uncharacterized protein</fullName>
    </submittedName>
</protein>
<dbReference type="EMBL" id="MW117966">
    <property type="protein sequence ID" value="QPB08111.1"/>
    <property type="molecule type" value="Genomic_DNA"/>
</dbReference>
<evidence type="ECO:0000313" key="1">
    <source>
        <dbReference type="EMBL" id="QPB08111.1"/>
    </source>
</evidence>
<dbReference type="RefSeq" id="YP_010669527.1">
    <property type="nucleotide sequence ID" value="NC_070961.1"/>
</dbReference>
<keyword evidence="2" id="KW-1185">Reference proteome</keyword>
<dbReference type="GeneID" id="77945710"/>
<organism evidence="1 2">
    <name type="scientific">Synechococcus phage S-H9-1</name>
    <dbReference type="NCBI Taxonomy" id="2783674"/>
    <lineage>
        <taxon>Viruses</taxon>
        <taxon>Duplodnaviria</taxon>
        <taxon>Heunggongvirae</taxon>
        <taxon>Uroviricota</taxon>
        <taxon>Caudoviricetes</taxon>
        <taxon>Pantevenvirales</taxon>
        <taxon>Kyanoviridae</taxon>
        <taxon>Scyllavirus</taxon>
        <taxon>Scyllavirus aitchnine</taxon>
    </lineage>
</organism>
<sequence>MAEELQQSRSFKLKRVIVEDKTGKTYDITGLAASFTYGEKITAPFIMGTLVVTDSAGAFNLIKYSGGEKVQVVITDVIKNATDDDDKTYDLRVWKVANRFVKERKQHYTLGLISAEALVNEAARVAVPLSGKPEKIIEETLIKEYLHSDKTLLSDPSEFEVKLLPNRRRPFEIANALSSKAIPQQKKWGSSSGTSGNNSVDNINGTAGYFFWESHKGYNFYSVDSLCKLDDDRPAWGPYVEDEANKEGSDKQLVVLDAQFTSEVDIMTNLRTGKYSTLMVFWNPSTGQYDEYTYKLKDSYEKMEHLGSGELDLIPSTEIDLSDYPTRYMSTILDHETWFSGPTPGSPESEDGSSAPALFADWQKYFMAQSISRYSTLRNQQCTVTIPGNSEICAGDRVEIKLKNKVPGADMNNEPFDLESSGVYLINEVTHDYDTSQGTSGLFSTTLRLFRDAFGTPDK</sequence>
<dbReference type="KEGG" id="vg:77945710"/>
<evidence type="ECO:0000313" key="2">
    <source>
        <dbReference type="Proteomes" id="UP000663288"/>
    </source>
</evidence>